<evidence type="ECO:0000259" key="12">
    <source>
        <dbReference type="PROSITE" id="PS50038"/>
    </source>
</evidence>
<feature type="transmembrane region" description="Helical" evidence="11">
    <location>
        <begin position="396"/>
        <end position="418"/>
    </location>
</feature>
<dbReference type="Proteomes" id="UP000095280">
    <property type="component" value="Unplaced"/>
</dbReference>
<dbReference type="InterPro" id="IPR015526">
    <property type="entry name" value="Frizzled/SFRP"/>
</dbReference>
<evidence type="ECO:0000256" key="9">
    <source>
        <dbReference type="PROSITE-ProRule" id="PRU00090"/>
    </source>
</evidence>
<evidence type="ECO:0000256" key="5">
    <source>
        <dbReference type="ARBA" id="ARBA00022989"/>
    </source>
</evidence>
<keyword evidence="7 9" id="KW-1015">Disulfide bond</keyword>
<comment type="similarity">
    <text evidence="2">Belongs to the G-protein coupled receptor Fz/Smo family.</text>
</comment>
<dbReference type="InterPro" id="IPR036790">
    <property type="entry name" value="Frizzled_dom_sf"/>
</dbReference>
<dbReference type="GO" id="GO:0035567">
    <property type="term" value="P:non-canonical Wnt signaling pathway"/>
    <property type="evidence" value="ECO:0007669"/>
    <property type="project" value="TreeGrafter"/>
</dbReference>
<dbReference type="Pfam" id="PF01534">
    <property type="entry name" value="Frizzled"/>
    <property type="match status" value="1"/>
</dbReference>
<dbReference type="SMART" id="SM00063">
    <property type="entry name" value="FRI"/>
    <property type="match status" value="1"/>
</dbReference>
<dbReference type="GO" id="GO:0017147">
    <property type="term" value="F:Wnt-protein binding"/>
    <property type="evidence" value="ECO:0007669"/>
    <property type="project" value="TreeGrafter"/>
</dbReference>
<dbReference type="Gene3D" id="1.20.1070.10">
    <property type="entry name" value="Rhodopsin 7-helix transmembrane proteins"/>
    <property type="match status" value="1"/>
</dbReference>
<dbReference type="Pfam" id="PF01392">
    <property type="entry name" value="Fz"/>
    <property type="match status" value="1"/>
</dbReference>
<evidence type="ECO:0000256" key="8">
    <source>
        <dbReference type="ARBA" id="ARBA00023170"/>
    </source>
</evidence>
<dbReference type="PRINTS" id="PR00489">
    <property type="entry name" value="FRIZZLED"/>
</dbReference>
<dbReference type="GO" id="GO:0005615">
    <property type="term" value="C:extracellular space"/>
    <property type="evidence" value="ECO:0007669"/>
    <property type="project" value="TreeGrafter"/>
</dbReference>
<evidence type="ECO:0000256" key="1">
    <source>
        <dbReference type="ARBA" id="ARBA00004141"/>
    </source>
</evidence>
<feature type="transmembrane region" description="Helical" evidence="11">
    <location>
        <begin position="430"/>
        <end position="450"/>
    </location>
</feature>
<keyword evidence="6 11" id="KW-0472">Membrane</keyword>
<dbReference type="GO" id="GO:0016020">
    <property type="term" value="C:membrane"/>
    <property type="evidence" value="ECO:0007669"/>
    <property type="project" value="UniProtKB-SubCell"/>
</dbReference>
<proteinExistence type="inferred from homology"/>
<keyword evidence="14" id="KW-1185">Reference proteome</keyword>
<evidence type="ECO:0000256" key="4">
    <source>
        <dbReference type="ARBA" id="ARBA00022692"/>
    </source>
</evidence>
<evidence type="ECO:0000256" key="6">
    <source>
        <dbReference type="ARBA" id="ARBA00023136"/>
    </source>
</evidence>
<evidence type="ECO:0000256" key="3">
    <source>
        <dbReference type="ARBA" id="ARBA00022473"/>
    </source>
</evidence>
<feature type="region of interest" description="Disordered" evidence="10">
    <location>
        <begin position="67"/>
        <end position="107"/>
    </location>
</feature>
<feature type="transmembrane region" description="Helical" evidence="11">
    <location>
        <begin position="653"/>
        <end position="674"/>
    </location>
</feature>
<dbReference type="Gene3D" id="1.10.2000.10">
    <property type="entry name" value="Frizzled cysteine-rich domain"/>
    <property type="match status" value="1"/>
</dbReference>
<dbReference type="InterPro" id="IPR000539">
    <property type="entry name" value="Frizzled/Smoothened_7TM"/>
</dbReference>
<evidence type="ECO:0000256" key="11">
    <source>
        <dbReference type="SAM" id="Phobius"/>
    </source>
</evidence>
<dbReference type="PANTHER" id="PTHR11309">
    <property type="entry name" value="FRIZZLED"/>
    <property type="match status" value="1"/>
</dbReference>
<feature type="region of interest" description="Disordered" evidence="10">
    <location>
        <begin position="298"/>
        <end position="333"/>
    </location>
</feature>
<evidence type="ECO:0000256" key="7">
    <source>
        <dbReference type="ARBA" id="ARBA00023157"/>
    </source>
</evidence>
<evidence type="ECO:0000256" key="2">
    <source>
        <dbReference type="ARBA" id="ARBA00008077"/>
    </source>
</evidence>
<keyword evidence="8" id="KW-0675">Receptor</keyword>
<name>A0A1I8IPF3_9PLAT</name>
<keyword evidence="4 11" id="KW-0812">Transmembrane</keyword>
<dbReference type="AlphaFoldDB" id="A0A1I8IPF3"/>
<feature type="domain" description="G-protein coupled receptors family 2 profile 2" evidence="13">
    <location>
        <begin position="394"/>
        <end position="681"/>
    </location>
</feature>
<protein>
    <submittedName>
        <fullName evidence="15">Frizzled-4</fullName>
    </submittedName>
</protein>
<evidence type="ECO:0000313" key="15">
    <source>
        <dbReference type="WBParaSite" id="maker-uti_cns_0014452-snap-gene-0.2-mRNA-1"/>
    </source>
</evidence>
<feature type="transmembrane region" description="Helical" evidence="11">
    <location>
        <begin position="562"/>
        <end position="592"/>
    </location>
</feature>
<evidence type="ECO:0000259" key="13">
    <source>
        <dbReference type="PROSITE" id="PS50261"/>
    </source>
</evidence>
<dbReference type="InterPro" id="IPR020067">
    <property type="entry name" value="Frizzled_dom"/>
</dbReference>
<comment type="caution">
    <text evidence="9">Lacks conserved residue(s) required for the propagation of feature annotation.</text>
</comment>
<evidence type="ECO:0000313" key="14">
    <source>
        <dbReference type="Proteomes" id="UP000095280"/>
    </source>
</evidence>
<dbReference type="WBParaSite" id="maker-uti_cns_0014452-snap-gene-0.2-mRNA-1">
    <property type="protein sequence ID" value="maker-uti_cns_0014452-snap-gene-0.2-mRNA-1"/>
    <property type="gene ID" value="maker-uti_cns_0014452-snap-gene-0.2"/>
</dbReference>
<feature type="domain" description="FZ" evidence="12">
    <location>
        <begin position="181"/>
        <end position="300"/>
    </location>
</feature>
<keyword evidence="3" id="KW-0217">Developmental protein</keyword>
<sequence>TNLARRRGLAWAVFRSVRSASSSAELQVRSELFSEYDDLCHPCSIRLLELPVDTTGELEERSAELATGLNWSPGPTPNPPFGGHLLTPRSGTCASQRQQERGRPENHGELSLLAKVEHRNSISNLSARDTPSCSSGYPVEGGAVFKRPDSIMAHLPLLLLILPALLPSPTASVGIDFALHRCEPIAVEACQGIGYNATTKMHNLAGHAEQRDAEVLVRSFMPLIHYKCSANLRFLLCSVLTPMCDPKWPKPIGPCRPLCQHVRSRCSPVLADFGFEWPAFLNCSRFPLSNARGDDMCMAGSPEVDPEEDGPAGEPVGRPGRGGGSRGGSGGAGPAEDWRLNLEKWLHAVRTQSFGPDCGHMRNREQYVYINQTADCLLRCGAHDLFSQDDKRLADAWVAVLATLCALSSLLTIATFLMDRSRFKYPVRPVLFMALCYLCYSLSYFVRLAAGREAASCDRDQLSGSSVLIRHGLDNTNCAVVFLLQYFFSMAASTWYVMLVFTWLLQAGWKWSPEAVARKSCYFHLPAWVVPVCLTVCVLIVRKVEADELFGMCNVGNQNSHTLLSFVIVPNVVFLALEVIFLLAGFVAMARVRRHVKSDGQKTNKFDMLMGKIGLFSALYVVPNACITAFNIYDYSSRDLWHVPGSPYRPSLAVFLIKVFASLVIGVTTILWIWSAKTLQTWRRLLAPWSASSSATASAAQRRGDRGSSGIGGGQYPKLQEHLVQ</sequence>
<feature type="transmembrane region" description="Helical" evidence="11">
    <location>
        <begin position="486"/>
        <end position="509"/>
    </location>
</feature>
<dbReference type="SUPFAM" id="SSF63501">
    <property type="entry name" value="Frizzled cysteine-rich domain"/>
    <property type="match status" value="1"/>
</dbReference>
<feature type="transmembrane region" description="Helical" evidence="11">
    <location>
        <begin position="521"/>
        <end position="542"/>
    </location>
</feature>
<dbReference type="SMART" id="SM01330">
    <property type="entry name" value="Frizzled"/>
    <property type="match status" value="1"/>
</dbReference>
<feature type="disulfide bond" evidence="9">
    <location>
        <begin position="259"/>
        <end position="283"/>
    </location>
</feature>
<dbReference type="GO" id="GO:0004888">
    <property type="term" value="F:transmembrane signaling receptor activity"/>
    <property type="evidence" value="ECO:0007669"/>
    <property type="project" value="InterPro"/>
</dbReference>
<dbReference type="PROSITE" id="PS50261">
    <property type="entry name" value="G_PROTEIN_RECEP_F2_4"/>
    <property type="match status" value="1"/>
</dbReference>
<organism evidence="14 15">
    <name type="scientific">Macrostomum lignano</name>
    <dbReference type="NCBI Taxonomy" id="282301"/>
    <lineage>
        <taxon>Eukaryota</taxon>
        <taxon>Metazoa</taxon>
        <taxon>Spiralia</taxon>
        <taxon>Lophotrochozoa</taxon>
        <taxon>Platyhelminthes</taxon>
        <taxon>Rhabditophora</taxon>
        <taxon>Macrostomorpha</taxon>
        <taxon>Macrostomida</taxon>
        <taxon>Macrostomidae</taxon>
        <taxon>Macrostomum</taxon>
    </lineage>
</organism>
<feature type="disulfide bond" evidence="9">
    <location>
        <begin position="228"/>
        <end position="266"/>
    </location>
</feature>
<evidence type="ECO:0000256" key="10">
    <source>
        <dbReference type="SAM" id="MobiDB-lite"/>
    </source>
</evidence>
<comment type="subcellular location">
    <subcellularLocation>
        <location evidence="1">Membrane</location>
        <topology evidence="1">Multi-pass membrane protein</topology>
    </subcellularLocation>
</comment>
<feature type="transmembrane region" description="Helical" evidence="11">
    <location>
        <begin position="613"/>
        <end position="633"/>
    </location>
</feature>
<feature type="compositionally biased region" description="Gly residues" evidence="10">
    <location>
        <begin position="319"/>
        <end position="333"/>
    </location>
</feature>
<reference evidence="15" key="1">
    <citation type="submission" date="2016-11" db="UniProtKB">
        <authorList>
            <consortium name="WormBaseParasite"/>
        </authorList>
    </citation>
    <scope>IDENTIFICATION</scope>
</reference>
<dbReference type="InterPro" id="IPR017981">
    <property type="entry name" value="GPCR_2-like_7TM"/>
</dbReference>
<accession>A0A1I8IPF3</accession>
<dbReference type="PANTHER" id="PTHR11309:SF99">
    <property type="entry name" value="FRIZZLED-4"/>
    <property type="match status" value="1"/>
</dbReference>
<dbReference type="GO" id="GO:0060070">
    <property type="term" value="P:canonical Wnt signaling pathway"/>
    <property type="evidence" value="ECO:0007669"/>
    <property type="project" value="TreeGrafter"/>
</dbReference>
<feature type="compositionally biased region" description="Basic and acidic residues" evidence="10">
    <location>
        <begin position="98"/>
        <end position="107"/>
    </location>
</feature>
<dbReference type="PROSITE" id="PS50038">
    <property type="entry name" value="FZ"/>
    <property type="match status" value="1"/>
</dbReference>
<keyword evidence="5 11" id="KW-1133">Transmembrane helix</keyword>